<dbReference type="Proteomes" id="UP001165083">
    <property type="component" value="Unassembled WGS sequence"/>
</dbReference>
<dbReference type="EMBL" id="BSXW01001080">
    <property type="protein sequence ID" value="GMF33451.1"/>
    <property type="molecule type" value="Genomic_DNA"/>
</dbReference>
<evidence type="ECO:0000256" key="1">
    <source>
        <dbReference type="SAM" id="MobiDB-lite"/>
    </source>
</evidence>
<keyword evidence="3" id="KW-1185">Reference proteome</keyword>
<sequence length="96" mass="10100">MAVTRRLKITAGKRSAALHCDADNEQTSSSAAARAAHSDEEGAAHRAPNSECILRRCQQCIAESVGIGDKTLKSAGMTRLTCSSASDLIEVVRGKT</sequence>
<comment type="caution">
    <text evidence="2">The sequence shown here is derived from an EMBL/GenBank/DDBJ whole genome shotgun (WGS) entry which is preliminary data.</text>
</comment>
<evidence type="ECO:0000313" key="2">
    <source>
        <dbReference type="EMBL" id="GMF33451.1"/>
    </source>
</evidence>
<gene>
    <name evidence="2" type="ORF">Plil01_001424900</name>
</gene>
<dbReference type="AlphaFoldDB" id="A0A9W6X808"/>
<protein>
    <submittedName>
        <fullName evidence="2">Unnamed protein product</fullName>
    </submittedName>
</protein>
<name>A0A9W6X808_9STRA</name>
<evidence type="ECO:0000313" key="3">
    <source>
        <dbReference type="Proteomes" id="UP001165083"/>
    </source>
</evidence>
<reference evidence="2" key="1">
    <citation type="submission" date="2023-04" db="EMBL/GenBank/DDBJ databases">
        <title>Phytophthora lilii NBRC 32176.</title>
        <authorList>
            <person name="Ichikawa N."/>
            <person name="Sato H."/>
            <person name="Tonouchi N."/>
        </authorList>
    </citation>
    <scope>NUCLEOTIDE SEQUENCE</scope>
    <source>
        <strain evidence="2">NBRC 32176</strain>
    </source>
</reference>
<organism evidence="2 3">
    <name type="scientific">Phytophthora lilii</name>
    <dbReference type="NCBI Taxonomy" id="2077276"/>
    <lineage>
        <taxon>Eukaryota</taxon>
        <taxon>Sar</taxon>
        <taxon>Stramenopiles</taxon>
        <taxon>Oomycota</taxon>
        <taxon>Peronosporomycetes</taxon>
        <taxon>Peronosporales</taxon>
        <taxon>Peronosporaceae</taxon>
        <taxon>Phytophthora</taxon>
    </lineage>
</organism>
<accession>A0A9W6X808</accession>
<feature type="region of interest" description="Disordered" evidence="1">
    <location>
        <begin position="20"/>
        <end position="47"/>
    </location>
</feature>
<proteinExistence type="predicted"/>